<reference evidence="2 3" key="1">
    <citation type="submission" date="2015-02" db="EMBL/GenBank/DDBJ databases">
        <authorList>
            <person name="Ju K.-S."/>
            <person name="Doroghazi J.R."/>
            <person name="Metcalf W."/>
        </authorList>
    </citation>
    <scope>NUCLEOTIDE SEQUENCE [LARGE SCALE GENOMIC DNA]</scope>
    <source>
        <strain evidence="2 3">NRRL ISP-5550</strain>
    </source>
</reference>
<comment type="caution">
    <text evidence="2">The sequence shown here is derived from an EMBL/GenBank/DDBJ whole genome shotgun (WGS) entry which is preliminary data.</text>
</comment>
<organism evidence="2 3">
    <name type="scientific">Streptomyces katrae</name>
    <dbReference type="NCBI Taxonomy" id="68223"/>
    <lineage>
        <taxon>Bacteria</taxon>
        <taxon>Bacillati</taxon>
        <taxon>Actinomycetota</taxon>
        <taxon>Actinomycetes</taxon>
        <taxon>Kitasatosporales</taxon>
        <taxon>Streptomycetaceae</taxon>
        <taxon>Streptomyces</taxon>
    </lineage>
</organism>
<evidence type="ECO:0000313" key="3">
    <source>
        <dbReference type="Proteomes" id="UP000033551"/>
    </source>
</evidence>
<sequence>MRRSRLETFPVSGTVSTNGPRLARIGAWAALAAGPLALAVALVMPRGPVAQAAPVPQADSASRLPADPAGTAALFVELWLRSDAAEPGSPVAAALRSLAPSVQLPKRVRGEAAPGALRVVPVRTASSPGGWTVVVAALTNAVPVDPAASRPAPEPASTGPVVRYFAVSGTGGRDGGALGVSASPAEVSAPETAQETAAGPFSHSVPSGAALSASLGEFLRTYLAGGQGAGLERYLSPGVRLSAPAAAGYVRVDVEDVVADTEQAGGKEVPADGARARVRVRVAGEDRAGTRWPLVYQLEVTTRAGRWEVSSLEGGAAGAAAPAVAPSGSVAAPVAGGAR</sequence>
<dbReference type="EMBL" id="JZWV01000469">
    <property type="protein sequence ID" value="KJY31762.1"/>
    <property type="molecule type" value="Genomic_DNA"/>
</dbReference>
<dbReference type="PATRIC" id="fig|68223.7.peg.8075"/>
<dbReference type="OrthoDB" id="3852226at2"/>
<dbReference type="AlphaFoldDB" id="A0A0F4JBM2"/>
<proteinExistence type="predicted"/>
<dbReference type="Proteomes" id="UP000033551">
    <property type="component" value="Unassembled WGS sequence"/>
</dbReference>
<name>A0A0F4JBM2_9ACTN</name>
<evidence type="ECO:0008006" key="4">
    <source>
        <dbReference type="Google" id="ProtNLM"/>
    </source>
</evidence>
<gene>
    <name evidence="2" type="ORF">VR44_17560</name>
</gene>
<keyword evidence="3" id="KW-1185">Reference proteome</keyword>
<feature type="region of interest" description="Disordered" evidence="1">
    <location>
        <begin position="176"/>
        <end position="201"/>
    </location>
</feature>
<evidence type="ECO:0000313" key="2">
    <source>
        <dbReference type="EMBL" id="KJY31762.1"/>
    </source>
</evidence>
<evidence type="ECO:0000256" key="1">
    <source>
        <dbReference type="SAM" id="MobiDB-lite"/>
    </source>
</evidence>
<protein>
    <recommendedName>
        <fullName evidence="4">Conjugal transfer protein</fullName>
    </recommendedName>
</protein>
<dbReference type="RefSeq" id="WP_045948456.1">
    <property type="nucleotide sequence ID" value="NZ_JZWV01000469.1"/>
</dbReference>
<accession>A0A0F4JBM2</accession>